<dbReference type="InterPro" id="IPR001173">
    <property type="entry name" value="Glyco_trans_2-like"/>
</dbReference>
<dbReference type="RefSeq" id="WP_123220215.1">
    <property type="nucleotide sequence ID" value="NZ_JACHYQ010000003.1"/>
</dbReference>
<evidence type="ECO:0000259" key="1">
    <source>
        <dbReference type="Pfam" id="PF00535"/>
    </source>
</evidence>
<evidence type="ECO:0000313" key="3">
    <source>
        <dbReference type="Proteomes" id="UP000271472"/>
    </source>
</evidence>
<sequence length="351" mass="39746">MESADKMRISVIVPAYNCGPYLPECLDSIINQTYPVYEIILVDDGSTDNTLSVIKRYKNSYPGLITSIAQENKGAAAARNVALDQVTGDYIAFIDGDDFIWPDYFERLIFVAQEKDADVVTCGYQKFIDGSNEIIETRDPVAWDISFGDKSHVFQYSPCAKLIDAKLLLDNNLRFGEGEVMEDCPFGIITNSVCQNNVAISYYGYRYRRHDGSVQDGVRKEGLKEEENDRPFPYNGIREAIIKVRDVKGDTYDKVLEYIVSKALAGFVYSFSKNSSKKALKFTCKQCKDIIDDYFDDIQNNPFIRLSSPADLPVVHRFATYLFAFSVRHNVLYPTARFVQLVERLIGKGAN</sequence>
<dbReference type="GO" id="GO:0016758">
    <property type="term" value="F:hexosyltransferase activity"/>
    <property type="evidence" value="ECO:0007669"/>
    <property type="project" value="UniProtKB-ARBA"/>
</dbReference>
<feature type="domain" description="Glycosyltransferase 2-like" evidence="1">
    <location>
        <begin position="10"/>
        <end position="139"/>
    </location>
</feature>
<dbReference type="SUPFAM" id="SSF53448">
    <property type="entry name" value="Nucleotide-diphospho-sugar transferases"/>
    <property type="match status" value="1"/>
</dbReference>
<dbReference type="Gene3D" id="3.90.550.10">
    <property type="entry name" value="Spore Coat Polysaccharide Biosynthesis Protein SpsA, Chain A"/>
    <property type="match status" value="1"/>
</dbReference>
<organism evidence="2 3">
    <name type="scientific">Slackia isoflavoniconvertens</name>
    <dbReference type="NCBI Taxonomy" id="572010"/>
    <lineage>
        <taxon>Bacteria</taxon>
        <taxon>Bacillati</taxon>
        <taxon>Actinomycetota</taxon>
        <taxon>Coriobacteriia</taxon>
        <taxon>Eggerthellales</taxon>
        <taxon>Eggerthellaceae</taxon>
        <taxon>Slackia</taxon>
    </lineage>
</organism>
<gene>
    <name evidence="2" type="ORF">DMP05_09490</name>
</gene>
<keyword evidence="3" id="KW-1185">Reference proteome</keyword>
<proteinExistence type="predicted"/>
<accession>A0A3N0I6N2</accession>
<dbReference type="PANTHER" id="PTHR22916:SF3">
    <property type="entry name" value="UDP-GLCNAC:BETAGAL BETA-1,3-N-ACETYLGLUCOSAMINYLTRANSFERASE-LIKE PROTEIN 1"/>
    <property type="match status" value="1"/>
</dbReference>
<dbReference type="Pfam" id="PF00535">
    <property type="entry name" value="Glycos_transf_2"/>
    <property type="match status" value="1"/>
</dbReference>
<protein>
    <recommendedName>
        <fullName evidence="1">Glycosyltransferase 2-like domain-containing protein</fullName>
    </recommendedName>
</protein>
<dbReference type="InterPro" id="IPR029044">
    <property type="entry name" value="Nucleotide-diphossugar_trans"/>
</dbReference>
<dbReference type="AlphaFoldDB" id="A0A3N0I6N2"/>
<dbReference type="CDD" id="cd00761">
    <property type="entry name" value="Glyco_tranf_GTA_type"/>
    <property type="match status" value="1"/>
</dbReference>
<dbReference type="Proteomes" id="UP000271472">
    <property type="component" value="Unassembled WGS sequence"/>
</dbReference>
<name>A0A3N0I6N2_9ACTN</name>
<dbReference type="OrthoDB" id="1666828at2"/>
<evidence type="ECO:0000313" key="2">
    <source>
        <dbReference type="EMBL" id="RNM32694.1"/>
    </source>
</evidence>
<comment type="caution">
    <text evidence="2">The sequence shown here is derived from an EMBL/GenBank/DDBJ whole genome shotgun (WGS) entry which is preliminary data.</text>
</comment>
<dbReference type="EMBL" id="QIBZ01000027">
    <property type="protein sequence ID" value="RNM32694.1"/>
    <property type="molecule type" value="Genomic_DNA"/>
</dbReference>
<dbReference type="PANTHER" id="PTHR22916">
    <property type="entry name" value="GLYCOSYLTRANSFERASE"/>
    <property type="match status" value="1"/>
</dbReference>
<reference evidence="3" key="1">
    <citation type="submission" date="2018-05" db="EMBL/GenBank/DDBJ databases">
        <title>Genome Sequencing of selected type strains of the family Eggerthellaceae.</title>
        <authorList>
            <person name="Danylec N."/>
            <person name="Stoll D.A."/>
            <person name="Doetsch A."/>
            <person name="Huch M."/>
        </authorList>
    </citation>
    <scope>NUCLEOTIDE SEQUENCE [LARGE SCALE GENOMIC DNA]</scope>
    <source>
        <strain evidence="3">DSM 22006</strain>
    </source>
</reference>
<dbReference type="GeneID" id="98663363"/>